<dbReference type="CDD" id="cd16643">
    <property type="entry name" value="mRING-HC-C3HC3D_TRAF6"/>
    <property type="match status" value="1"/>
</dbReference>
<dbReference type="GO" id="GO:0043122">
    <property type="term" value="P:regulation of canonical NF-kappaB signal transduction"/>
    <property type="evidence" value="ECO:0007669"/>
    <property type="project" value="TreeGrafter"/>
</dbReference>
<comment type="subcellular location">
    <subcellularLocation>
        <location evidence="4">Cytoplasm</location>
        <location evidence="4">Cell cortex</location>
    </subcellularLocation>
    <subcellularLocation>
        <location evidence="3">Lipid droplet</location>
    </subcellularLocation>
    <subcellularLocation>
        <location evidence="2">Nucleus</location>
    </subcellularLocation>
</comment>
<dbReference type="EC" id="2.3.2.27" evidence="7"/>
<feature type="domain" description="MATH" evidence="22">
    <location>
        <begin position="496"/>
        <end position="646"/>
    </location>
</feature>
<evidence type="ECO:0000256" key="8">
    <source>
        <dbReference type="ARBA" id="ARBA00022490"/>
    </source>
</evidence>
<dbReference type="InterPro" id="IPR017907">
    <property type="entry name" value="Znf_RING_CS"/>
</dbReference>
<dbReference type="SMART" id="SM00504">
    <property type="entry name" value="Ubox"/>
    <property type="match status" value="1"/>
</dbReference>
<evidence type="ECO:0000256" key="5">
    <source>
        <dbReference type="ARBA" id="ARBA00004906"/>
    </source>
</evidence>
<dbReference type="InterPro" id="IPR002083">
    <property type="entry name" value="MATH/TRAF_dom"/>
</dbReference>
<dbReference type="PROSITE" id="PS00518">
    <property type="entry name" value="ZF_RING_1"/>
    <property type="match status" value="1"/>
</dbReference>
<dbReference type="PANTHER" id="PTHR10131">
    <property type="entry name" value="TNF RECEPTOR ASSOCIATED FACTOR"/>
    <property type="match status" value="1"/>
</dbReference>
<evidence type="ECO:0000256" key="10">
    <source>
        <dbReference type="ARBA" id="ARBA00022679"/>
    </source>
</evidence>
<comment type="similarity">
    <text evidence="6">Belongs to the TNF receptor-associated factor family. A subfamily.</text>
</comment>
<evidence type="ECO:0000256" key="9">
    <source>
        <dbReference type="ARBA" id="ARBA00022677"/>
    </source>
</evidence>
<dbReference type="FunFam" id="3.30.40.10:FF:000179">
    <property type="entry name" value="TNF receptor-associated factor"/>
    <property type="match status" value="1"/>
</dbReference>
<keyword evidence="10" id="KW-0808">Transferase</keyword>
<keyword evidence="15 18" id="KW-0862">Zinc</keyword>
<dbReference type="SUPFAM" id="SSF57850">
    <property type="entry name" value="RING/U-box"/>
    <property type="match status" value="1"/>
</dbReference>
<dbReference type="OrthoDB" id="6475149at2759"/>
<evidence type="ECO:0000259" key="22">
    <source>
        <dbReference type="PROSITE" id="PS50144"/>
    </source>
</evidence>
<evidence type="ECO:0000256" key="4">
    <source>
        <dbReference type="ARBA" id="ARBA00004544"/>
    </source>
</evidence>
<organism evidence="24 25">
    <name type="scientific">Dreissena polymorpha</name>
    <name type="common">Zebra mussel</name>
    <name type="synonym">Mytilus polymorpha</name>
    <dbReference type="NCBI Taxonomy" id="45954"/>
    <lineage>
        <taxon>Eukaryota</taxon>
        <taxon>Metazoa</taxon>
        <taxon>Spiralia</taxon>
        <taxon>Lophotrochozoa</taxon>
        <taxon>Mollusca</taxon>
        <taxon>Bivalvia</taxon>
        <taxon>Autobranchia</taxon>
        <taxon>Heteroconchia</taxon>
        <taxon>Euheterodonta</taxon>
        <taxon>Imparidentia</taxon>
        <taxon>Neoheterodontei</taxon>
        <taxon>Myida</taxon>
        <taxon>Dreissenoidea</taxon>
        <taxon>Dreissenidae</taxon>
        <taxon>Dreissena</taxon>
    </lineage>
</organism>
<dbReference type="GO" id="GO:0005938">
    <property type="term" value="C:cell cortex"/>
    <property type="evidence" value="ECO:0007669"/>
    <property type="project" value="UniProtKB-SubCell"/>
</dbReference>
<evidence type="ECO:0000256" key="2">
    <source>
        <dbReference type="ARBA" id="ARBA00004123"/>
    </source>
</evidence>
<evidence type="ECO:0000256" key="14">
    <source>
        <dbReference type="ARBA" id="ARBA00022786"/>
    </source>
</evidence>
<dbReference type="GO" id="GO:0061630">
    <property type="term" value="F:ubiquitin protein ligase activity"/>
    <property type="evidence" value="ECO:0007669"/>
    <property type="project" value="UniProtKB-EC"/>
</dbReference>
<reference evidence="24" key="1">
    <citation type="journal article" date="2019" name="bioRxiv">
        <title>The Genome of the Zebra Mussel, Dreissena polymorpha: A Resource for Invasive Species Research.</title>
        <authorList>
            <person name="McCartney M.A."/>
            <person name="Auch B."/>
            <person name="Kono T."/>
            <person name="Mallez S."/>
            <person name="Zhang Y."/>
            <person name="Obille A."/>
            <person name="Becker A."/>
            <person name="Abrahante J.E."/>
            <person name="Garbe J."/>
            <person name="Badalamenti J.P."/>
            <person name="Herman A."/>
            <person name="Mangelson H."/>
            <person name="Liachko I."/>
            <person name="Sullivan S."/>
            <person name="Sone E.D."/>
            <person name="Koren S."/>
            <person name="Silverstein K.A.T."/>
            <person name="Beckman K.B."/>
            <person name="Gohl D.M."/>
        </authorList>
    </citation>
    <scope>NUCLEOTIDE SEQUENCE</scope>
    <source>
        <strain evidence="24">Duluth1</strain>
        <tissue evidence="24">Whole animal</tissue>
    </source>
</reference>
<keyword evidence="9" id="KW-0551">Lipid droplet</keyword>
<dbReference type="EMBL" id="JAIWYP010000001">
    <property type="protein sequence ID" value="KAH3877769.1"/>
    <property type="molecule type" value="Genomic_DNA"/>
</dbReference>
<sequence length="650" mass="73552">MAYNGSGLPRTPPVTGQYSSSGSSDNSTFIPDLDVHPAFDTSSGWDLEFVPQQDEKYNCSICQCVLREPMQTECGHRFCRACILKWLRESDRRCPVDNQYLDENQLFQDNFAKRETLDLKVRCPNPLNSADKEQRCEQIITLNKLQKHFQDCPYTTVLCPNCSKGIYQCHLSEHLQNDCEQRKIQCSLCHQEVVANKQKEHDENCPESFMQCPNCEQSLIRHKLIQHLNSDCPKAYVKCSFHKHGCEFEGERQKMMEHDETSVVRHVSMMNQTLLRMCAAISFNPITSTTHSPSSLGIPAIENPVVGSGAASFPSYFINGASGSAVPGLTQLLNHLSQLQIQPVTTASLPPISYTSMPIQSVSYAANIGGQETVAAAEGHDRNITGDEQGDLTNSEQRNSSGRTRYEDTKSFTSKPSDANNFEVPIDTRLTSSNDYQFMSIKSQNDFQNESLAKHDHELMILKHQMECQERLIRELKGKVKTLENNVQDFEGRNGNGVYVWKIKNYQKLRREAEKGETTAIHSTSFYSSFYGYKLCIRVNLNGVDAAKGTHLSLFIHFMQGEYDDLLEWPFSGKIVLTVIDQNPICEMRNHLTETLHSKPNLAAFQRPTSFRNHKGFGYMEFLPLNVIEGSSTYIKNDTLIIRANITPNS</sequence>
<evidence type="ECO:0000256" key="7">
    <source>
        <dbReference type="ARBA" id="ARBA00012483"/>
    </source>
</evidence>
<dbReference type="PROSITE" id="PS50145">
    <property type="entry name" value="ZF_TRAF"/>
    <property type="match status" value="2"/>
</dbReference>
<dbReference type="Pfam" id="PF02176">
    <property type="entry name" value="zf-TRAF"/>
    <property type="match status" value="1"/>
</dbReference>
<dbReference type="GO" id="GO:0042981">
    <property type="term" value="P:regulation of apoptotic process"/>
    <property type="evidence" value="ECO:0007669"/>
    <property type="project" value="InterPro"/>
</dbReference>
<keyword evidence="19" id="KW-0175">Coiled coil</keyword>
<feature type="compositionally biased region" description="Polar residues" evidence="20">
    <location>
        <begin position="391"/>
        <end position="403"/>
    </location>
</feature>
<dbReference type="PROSITE" id="PS50089">
    <property type="entry name" value="ZF_RING_2"/>
    <property type="match status" value="1"/>
</dbReference>
<dbReference type="InterPro" id="IPR027139">
    <property type="entry name" value="TRAF6_RING-HC"/>
</dbReference>
<evidence type="ECO:0000256" key="1">
    <source>
        <dbReference type="ARBA" id="ARBA00000900"/>
    </source>
</evidence>
<feature type="zinc finger region" description="TRAF-type" evidence="18">
    <location>
        <begin position="201"/>
        <end position="255"/>
    </location>
</feature>
<dbReference type="SMART" id="SM00184">
    <property type="entry name" value="RING"/>
    <property type="match status" value="1"/>
</dbReference>
<dbReference type="GO" id="GO:0031663">
    <property type="term" value="P:lipopolysaccharide-mediated signaling pathway"/>
    <property type="evidence" value="ECO:0007669"/>
    <property type="project" value="TreeGrafter"/>
</dbReference>
<keyword evidence="25" id="KW-1185">Reference proteome</keyword>
<dbReference type="GO" id="GO:0008270">
    <property type="term" value="F:zinc ion binding"/>
    <property type="evidence" value="ECO:0007669"/>
    <property type="project" value="UniProtKB-KW"/>
</dbReference>
<evidence type="ECO:0000313" key="25">
    <source>
        <dbReference type="Proteomes" id="UP000828390"/>
    </source>
</evidence>
<evidence type="ECO:0000256" key="11">
    <source>
        <dbReference type="ARBA" id="ARBA00022723"/>
    </source>
</evidence>
<dbReference type="PIRSF" id="PIRSF015614">
    <property type="entry name" value="TRAF"/>
    <property type="match status" value="1"/>
</dbReference>
<dbReference type="GO" id="GO:0005811">
    <property type="term" value="C:lipid droplet"/>
    <property type="evidence" value="ECO:0007669"/>
    <property type="project" value="UniProtKB-SubCell"/>
</dbReference>
<dbReference type="Pfam" id="PF21355">
    <property type="entry name" value="TRAF-mep_MATH"/>
    <property type="match status" value="1"/>
</dbReference>
<dbReference type="SUPFAM" id="SSF49599">
    <property type="entry name" value="TRAF domain-like"/>
    <property type="match status" value="2"/>
</dbReference>
<feature type="zinc finger region" description="TRAF-type" evidence="18">
    <location>
        <begin position="148"/>
        <end position="193"/>
    </location>
</feature>
<evidence type="ECO:0000256" key="17">
    <source>
        <dbReference type="ARBA" id="ARBA00030810"/>
    </source>
</evidence>
<dbReference type="InterPro" id="IPR012227">
    <property type="entry name" value="TNF_rcpt-assoc_TRAF_met"/>
</dbReference>
<feature type="coiled-coil region" evidence="19">
    <location>
        <begin position="459"/>
        <end position="493"/>
    </location>
</feature>
<evidence type="ECO:0000256" key="3">
    <source>
        <dbReference type="ARBA" id="ARBA00004502"/>
    </source>
</evidence>
<dbReference type="Pfam" id="PF13923">
    <property type="entry name" value="zf-C3HC4_2"/>
    <property type="match status" value="1"/>
</dbReference>
<accession>A0A9D4RR12</accession>
<dbReference type="InterPro" id="IPR013083">
    <property type="entry name" value="Znf_RING/FYVE/PHD"/>
</dbReference>
<dbReference type="AlphaFoldDB" id="A0A9D4RR12"/>
<dbReference type="InterPro" id="IPR001841">
    <property type="entry name" value="Znf_RING"/>
</dbReference>
<reference evidence="24" key="2">
    <citation type="submission" date="2020-11" db="EMBL/GenBank/DDBJ databases">
        <authorList>
            <person name="McCartney M.A."/>
            <person name="Auch B."/>
            <person name="Kono T."/>
            <person name="Mallez S."/>
            <person name="Becker A."/>
            <person name="Gohl D.M."/>
            <person name="Silverstein K.A.T."/>
            <person name="Koren S."/>
            <person name="Bechman K.B."/>
            <person name="Herman A."/>
            <person name="Abrahante J.E."/>
            <person name="Garbe J."/>
        </authorList>
    </citation>
    <scope>NUCLEOTIDE SEQUENCE</scope>
    <source>
        <strain evidence="24">Duluth1</strain>
        <tissue evidence="24">Whole animal</tissue>
    </source>
</reference>
<evidence type="ECO:0000256" key="12">
    <source>
        <dbReference type="ARBA" id="ARBA00022737"/>
    </source>
</evidence>
<dbReference type="SMART" id="SM00061">
    <property type="entry name" value="MATH"/>
    <property type="match status" value="1"/>
</dbReference>
<dbReference type="GO" id="GO:0045087">
    <property type="term" value="P:innate immune response"/>
    <property type="evidence" value="ECO:0007669"/>
    <property type="project" value="TreeGrafter"/>
</dbReference>
<dbReference type="PROSITE" id="PS50144">
    <property type="entry name" value="MATH"/>
    <property type="match status" value="1"/>
</dbReference>
<dbReference type="GO" id="GO:0005634">
    <property type="term" value="C:nucleus"/>
    <property type="evidence" value="ECO:0007669"/>
    <property type="project" value="UniProtKB-SubCell"/>
</dbReference>
<evidence type="ECO:0000256" key="18">
    <source>
        <dbReference type="PROSITE-ProRule" id="PRU00207"/>
    </source>
</evidence>
<evidence type="ECO:0000256" key="20">
    <source>
        <dbReference type="SAM" id="MobiDB-lite"/>
    </source>
</evidence>
<dbReference type="Gene3D" id="3.30.40.10">
    <property type="entry name" value="Zinc/RING finger domain, C3HC4 (zinc finger)"/>
    <property type="match status" value="3"/>
</dbReference>
<evidence type="ECO:0000256" key="19">
    <source>
        <dbReference type="SAM" id="Coils"/>
    </source>
</evidence>
<feature type="domain" description="RING-type" evidence="21">
    <location>
        <begin position="59"/>
        <end position="98"/>
    </location>
</feature>
<gene>
    <name evidence="24" type="ORF">DPMN_001647</name>
</gene>
<dbReference type="Proteomes" id="UP000828390">
    <property type="component" value="Unassembled WGS sequence"/>
</dbReference>
<keyword evidence="14" id="KW-0833">Ubl conjugation pathway</keyword>
<feature type="domain" description="TRAF-type" evidence="23">
    <location>
        <begin position="148"/>
        <end position="193"/>
    </location>
</feature>
<comment type="pathway">
    <text evidence="5">Protein modification; protein ubiquitination.</text>
</comment>
<keyword evidence="8" id="KW-0963">Cytoplasm</keyword>
<evidence type="ECO:0000256" key="16">
    <source>
        <dbReference type="ARBA" id="ARBA00023242"/>
    </source>
</evidence>
<keyword evidence="13 18" id="KW-0863">Zinc-finger</keyword>
<dbReference type="PANTHER" id="PTHR10131:SF152">
    <property type="entry name" value="TNF RECEPTOR-ASSOCIATED FACTOR 6"/>
    <property type="match status" value="1"/>
</dbReference>
<dbReference type="InterPro" id="IPR049342">
    <property type="entry name" value="TRAF1-6_MATH_dom"/>
</dbReference>
<evidence type="ECO:0000259" key="23">
    <source>
        <dbReference type="PROSITE" id="PS50145"/>
    </source>
</evidence>
<feature type="compositionally biased region" description="Polar residues" evidence="20">
    <location>
        <begin position="411"/>
        <end position="420"/>
    </location>
</feature>
<proteinExistence type="inferred from homology"/>
<dbReference type="InterPro" id="IPR008974">
    <property type="entry name" value="TRAF-like"/>
</dbReference>
<protein>
    <recommendedName>
        <fullName evidence="7">RING-type E3 ubiquitin transferase</fullName>
        <ecNumber evidence="7">2.3.2.27</ecNumber>
    </recommendedName>
    <alternativeName>
        <fullName evidence="17">E3 ubiquitin-protein ligase TRAF6</fullName>
    </alternativeName>
</protein>
<feature type="domain" description="TRAF-type" evidence="23">
    <location>
        <begin position="201"/>
        <end position="255"/>
    </location>
</feature>
<dbReference type="InterPro" id="IPR003613">
    <property type="entry name" value="Ubox_domain"/>
</dbReference>
<evidence type="ECO:0000256" key="13">
    <source>
        <dbReference type="ARBA" id="ARBA00022771"/>
    </source>
</evidence>
<dbReference type="GO" id="GO:0016567">
    <property type="term" value="P:protein ubiquitination"/>
    <property type="evidence" value="ECO:0007669"/>
    <property type="project" value="InterPro"/>
</dbReference>
<dbReference type="InterPro" id="IPR001293">
    <property type="entry name" value="Znf_TRAF"/>
</dbReference>
<dbReference type="GO" id="GO:0005164">
    <property type="term" value="F:tumor necrosis factor receptor binding"/>
    <property type="evidence" value="ECO:0007669"/>
    <property type="project" value="InterPro"/>
</dbReference>
<evidence type="ECO:0000259" key="21">
    <source>
        <dbReference type="PROSITE" id="PS50089"/>
    </source>
</evidence>
<dbReference type="GO" id="GO:0141124">
    <property type="term" value="P:intracellular signaling cassette"/>
    <property type="evidence" value="ECO:0007669"/>
    <property type="project" value="UniProtKB-ARBA"/>
</dbReference>
<evidence type="ECO:0000313" key="24">
    <source>
        <dbReference type="EMBL" id="KAH3877769.1"/>
    </source>
</evidence>
<feature type="region of interest" description="Disordered" evidence="20">
    <location>
        <begin position="382"/>
        <end position="423"/>
    </location>
</feature>
<keyword evidence="11 18" id="KW-0479">Metal-binding</keyword>
<name>A0A9D4RR12_DREPO</name>
<feature type="region of interest" description="Disordered" evidence="20">
    <location>
        <begin position="1"/>
        <end position="26"/>
    </location>
</feature>
<keyword evidence="12" id="KW-0677">Repeat</keyword>
<comment type="catalytic activity">
    <reaction evidence="1">
        <text>S-ubiquitinyl-[E2 ubiquitin-conjugating enzyme]-L-cysteine + [acceptor protein]-L-lysine = [E2 ubiquitin-conjugating enzyme]-L-cysteine + N(6)-ubiquitinyl-[acceptor protein]-L-lysine.</text>
        <dbReference type="EC" id="2.3.2.27"/>
    </reaction>
</comment>
<dbReference type="Gene3D" id="2.60.210.10">
    <property type="entry name" value="Apoptosis, Tumor Necrosis Factor Receptor Associated Protein 2, Chain A"/>
    <property type="match status" value="1"/>
</dbReference>
<keyword evidence="16" id="KW-0539">Nucleus</keyword>
<evidence type="ECO:0000256" key="15">
    <source>
        <dbReference type="ARBA" id="ARBA00022833"/>
    </source>
</evidence>
<evidence type="ECO:0000256" key="6">
    <source>
        <dbReference type="ARBA" id="ARBA00006608"/>
    </source>
</evidence>
<comment type="caution">
    <text evidence="24">The sequence shown here is derived from an EMBL/GenBank/DDBJ whole genome shotgun (WGS) entry which is preliminary data.</text>
</comment>